<feature type="transmembrane region" description="Helical" evidence="1">
    <location>
        <begin position="287"/>
        <end position="309"/>
    </location>
</feature>
<name>A0A6H9Z1W5_9ACTN</name>
<dbReference type="OrthoDB" id="5495463at2"/>
<comment type="caution">
    <text evidence="2">The sequence shown here is derived from an EMBL/GenBank/DDBJ whole genome shotgun (WGS) entry which is preliminary data.</text>
</comment>
<proteinExistence type="predicted"/>
<evidence type="ECO:0000313" key="3">
    <source>
        <dbReference type="Proteomes" id="UP000468735"/>
    </source>
</evidence>
<organism evidence="2 3">
    <name type="scientific">Actinomadura rudentiformis</name>
    <dbReference type="NCBI Taxonomy" id="359158"/>
    <lineage>
        <taxon>Bacteria</taxon>
        <taxon>Bacillati</taxon>
        <taxon>Actinomycetota</taxon>
        <taxon>Actinomycetes</taxon>
        <taxon>Streptosporangiales</taxon>
        <taxon>Thermomonosporaceae</taxon>
        <taxon>Actinomadura</taxon>
    </lineage>
</organism>
<dbReference type="EMBL" id="WBMT01000002">
    <property type="protein sequence ID" value="KAB2351795.1"/>
    <property type="molecule type" value="Genomic_DNA"/>
</dbReference>
<feature type="transmembrane region" description="Helical" evidence="1">
    <location>
        <begin position="124"/>
        <end position="149"/>
    </location>
</feature>
<keyword evidence="1" id="KW-0472">Membrane</keyword>
<dbReference type="AlphaFoldDB" id="A0A6H9Z1W5"/>
<feature type="transmembrane region" description="Helical" evidence="1">
    <location>
        <begin position="191"/>
        <end position="215"/>
    </location>
</feature>
<keyword evidence="1" id="KW-0812">Transmembrane</keyword>
<keyword evidence="1" id="KW-1133">Transmembrane helix</keyword>
<keyword evidence="3" id="KW-1185">Reference proteome</keyword>
<evidence type="ECO:0000313" key="2">
    <source>
        <dbReference type="EMBL" id="KAB2351795.1"/>
    </source>
</evidence>
<evidence type="ECO:0000256" key="1">
    <source>
        <dbReference type="SAM" id="Phobius"/>
    </source>
</evidence>
<accession>A0A6H9Z1W5</accession>
<dbReference type="RefSeq" id="WP_151558892.1">
    <property type="nucleotide sequence ID" value="NZ_WBMT01000002.1"/>
</dbReference>
<reference evidence="2 3" key="1">
    <citation type="submission" date="2019-09" db="EMBL/GenBank/DDBJ databases">
        <title>Actinomadura physcomitrii sp. nov., a novel actinomycete isolated from moss [Physcomitrium sphaericum (Ludw) Fuernr].</title>
        <authorList>
            <person name="Zhuang X."/>
            <person name="Liu C."/>
        </authorList>
    </citation>
    <scope>NUCLEOTIDE SEQUENCE [LARGE SCALE GENOMIC DNA]</scope>
    <source>
        <strain evidence="2 3">HMC1</strain>
    </source>
</reference>
<feature type="transmembrane region" description="Helical" evidence="1">
    <location>
        <begin position="222"/>
        <end position="244"/>
    </location>
</feature>
<protein>
    <submittedName>
        <fullName evidence="2">ABC transporter permease</fullName>
    </submittedName>
</protein>
<feature type="transmembrane region" description="Helical" evidence="1">
    <location>
        <begin position="50"/>
        <end position="69"/>
    </location>
</feature>
<dbReference type="Proteomes" id="UP000468735">
    <property type="component" value="Unassembled WGS sequence"/>
</dbReference>
<sequence length="318" mass="33903">MTTSTIHDIGYRHYDGRRLGRAYVLRSQYVHNLRAAFGLGRPARAKVMPFLLSAVMLLPAAASVAILGFTKEPNALIRYAAYAYTMQVVVAIFLATQAPVIASRELRFHSVPLYFSRPVGHLDFVLAKFGAFVTALFILLAVPVTLLYVGALVTRPDKMKPVMEVVEGENGEMVTGRVQKPDSLVEHTLHYFGGLAGCLLFALVLAAIGLVIAAFTTRRGLGVAAVIAVYMISSTIVVIVQGIAETEANNFTVSGWAGLFSPFNLVDIVQVRLLGAQLTAPAAPSGVVGGLAALAVCAALVAGSIAVLYRRFRKAGLS</sequence>
<feature type="transmembrane region" description="Helical" evidence="1">
    <location>
        <begin position="81"/>
        <end position="103"/>
    </location>
</feature>
<gene>
    <name evidence="2" type="ORF">F8566_06190</name>
</gene>